<feature type="compositionally biased region" description="Gly residues" evidence="1">
    <location>
        <begin position="58"/>
        <end position="69"/>
    </location>
</feature>
<dbReference type="EMBL" id="BMAR01000026">
    <property type="protein sequence ID" value="GFR48778.1"/>
    <property type="molecule type" value="Genomic_DNA"/>
</dbReference>
<feature type="region of interest" description="Disordered" evidence="1">
    <location>
        <begin position="1"/>
        <end position="78"/>
    </location>
</feature>
<organism evidence="3 4">
    <name type="scientific">Astrephomene gubernaculifera</name>
    <dbReference type="NCBI Taxonomy" id="47775"/>
    <lineage>
        <taxon>Eukaryota</taxon>
        <taxon>Viridiplantae</taxon>
        <taxon>Chlorophyta</taxon>
        <taxon>core chlorophytes</taxon>
        <taxon>Chlorophyceae</taxon>
        <taxon>CS clade</taxon>
        <taxon>Chlamydomonadales</taxon>
        <taxon>Astrephomenaceae</taxon>
        <taxon>Astrephomene</taxon>
    </lineage>
</organism>
<evidence type="ECO:0000313" key="4">
    <source>
        <dbReference type="Proteomes" id="UP001054857"/>
    </source>
</evidence>
<evidence type="ECO:0000256" key="1">
    <source>
        <dbReference type="SAM" id="MobiDB-lite"/>
    </source>
</evidence>
<gene>
    <name evidence="3" type="ORF">Agub_g10726</name>
</gene>
<feature type="compositionally biased region" description="Polar residues" evidence="1">
    <location>
        <begin position="1"/>
        <end position="10"/>
    </location>
</feature>
<dbReference type="AlphaFoldDB" id="A0AAD3DVT2"/>
<feature type="non-terminal residue" evidence="3">
    <location>
        <position position="550"/>
    </location>
</feature>
<dbReference type="PROSITE" id="PS50042">
    <property type="entry name" value="CNMP_BINDING_3"/>
    <property type="match status" value="1"/>
</dbReference>
<dbReference type="Gene3D" id="2.60.120.10">
    <property type="entry name" value="Jelly Rolls"/>
    <property type="match status" value="1"/>
</dbReference>
<dbReference type="InterPro" id="IPR000595">
    <property type="entry name" value="cNMP-bd_dom"/>
</dbReference>
<dbReference type="InterPro" id="IPR014710">
    <property type="entry name" value="RmlC-like_jellyroll"/>
</dbReference>
<proteinExistence type="predicted"/>
<comment type="caution">
    <text evidence="3">The sequence shown here is derived from an EMBL/GenBank/DDBJ whole genome shotgun (WGS) entry which is preliminary data.</text>
</comment>
<feature type="region of interest" description="Disordered" evidence="1">
    <location>
        <begin position="245"/>
        <end position="294"/>
    </location>
</feature>
<dbReference type="PANTHER" id="PTHR23011">
    <property type="entry name" value="CYCLIC NUCLEOTIDE-BINDING DOMAIN CONTAINING PROTEIN"/>
    <property type="match status" value="1"/>
</dbReference>
<evidence type="ECO:0000313" key="3">
    <source>
        <dbReference type="EMBL" id="GFR48778.1"/>
    </source>
</evidence>
<feature type="compositionally biased region" description="Basic and acidic residues" evidence="1">
    <location>
        <begin position="29"/>
        <end position="53"/>
    </location>
</feature>
<feature type="domain" description="Cyclic nucleotide-binding" evidence="2">
    <location>
        <begin position="356"/>
        <end position="463"/>
    </location>
</feature>
<dbReference type="Proteomes" id="UP001054857">
    <property type="component" value="Unassembled WGS sequence"/>
</dbReference>
<accession>A0AAD3DVT2</accession>
<dbReference type="SUPFAM" id="SSF51206">
    <property type="entry name" value="cAMP-binding domain-like"/>
    <property type="match status" value="1"/>
</dbReference>
<dbReference type="SMART" id="SM00100">
    <property type="entry name" value="cNMP"/>
    <property type="match status" value="1"/>
</dbReference>
<dbReference type="PANTHER" id="PTHR23011:SF28">
    <property type="entry name" value="CYCLIC NUCLEOTIDE-BINDING DOMAIN CONTAINING PROTEIN"/>
    <property type="match status" value="1"/>
</dbReference>
<dbReference type="CDD" id="cd00038">
    <property type="entry name" value="CAP_ED"/>
    <property type="match status" value="1"/>
</dbReference>
<name>A0AAD3DVT2_9CHLO</name>
<evidence type="ECO:0000259" key="2">
    <source>
        <dbReference type="PROSITE" id="PS50042"/>
    </source>
</evidence>
<reference evidence="3 4" key="1">
    <citation type="journal article" date="2021" name="Sci. Rep.">
        <title>Genome sequencing of the multicellular alga Astrephomene provides insights into convergent evolution of germ-soma differentiation.</title>
        <authorList>
            <person name="Yamashita S."/>
            <person name="Yamamoto K."/>
            <person name="Matsuzaki R."/>
            <person name="Suzuki S."/>
            <person name="Yamaguchi H."/>
            <person name="Hirooka S."/>
            <person name="Minakuchi Y."/>
            <person name="Miyagishima S."/>
            <person name="Kawachi M."/>
            <person name="Toyoda A."/>
            <person name="Nozaki H."/>
        </authorList>
    </citation>
    <scope>NUCLEOTIDE SEQUENCE [LARGE SCALE GENOMIC DNA]</scope>
    <source>
        <strain evidence="3 4">NIES-4017</strain>
    </source>
</reference>
<protein>
    <recommendedName>
        <fullName evidence="2">Cyclic nucleotide-binding domain-containing protein</fullName>
    </recommendedName>
</protein>
<dbReference type="Pfam" id="PF00027">
    <property type="entry name" value="cNMP_binding"/>
    <property type="match status" value="1"/>
</dbReference>
<feature type="compositionally biased region" description="Low complexity" evidence="1">
    <location>
        <begin position="275"/>
        <end position="294"/>
    </location>
</feature>
<dbReference type="InterPro" id="IPR018490">
    <property type="entry name" value="cNMP-bd_dom_sf"/>
</dbReference>
<sequence>MASDRQSPPNSRERRARARRTGGGSEAPRSPERSDRSPDRSEPRLTARSRDWLAEAGLSGGTDEGGGSGSVTEEAVKETSEGAFSVLARFGATAARAPSSPLSRWRRSAIRIAANNSSRKLREAARLKALQRTPYPLVLARIKLLLDRLAVFKDHVSAMGSPAPASSKSRRRMGAMPVAAPPWGDGGPGEGVSRAVAAVAGGGPEQDEEDQLVASAIKNWDLRKAGGHLPSGPMEVLSRMPSRMQPQLNADGRSPAGCSEDEEEGSGSGYGYGYGYNSRSRRSPSPARSITGLTSATAATTTGLRSSELDLAAGDMSCYVPDMEGMALDDPGSGNKMSLDKLLEELSTTMSYVSDFLRKVPEETRMEACFAAKMENYKKDQTVYRIGDPPERFHLILTGVVEIWTHPSGNRREKTLIATLKKGQSFGEMAILNDEPRAEVATPTSNCTFLTFHRHDLLSTFGPYFRERLLAAEAFFHSRVPVFQALPKHHTLRVISHMMQSTFPAGKDWEPVADQQIYFIKTGSAALEALDRRFAGTVGAPAGAAGAAAG</sequence>
<keyword evidence="4" id="KW-1185">Reference proteome</keyword>